<reference evidence="2 3" key="1">
    <citation type="submission" date="2024-05" db="EMBL/GenBank/DDBJ databases">
        <title>Halomonas sp. CS7 16S ribosomal RNA gene Genome sequencing and assembly.</title>
        <authorList>
            <person name="Yook S."/>
        </authorList>
    </citation>
    <scope>NUCLEOTIDE SEQUENCE [LARGE SCALE GENOMIC DNA]</scope>
    <source>
        <strain evidence="2 3">CS7</strain>
    </source>
</reference>
<keyword evidence="3" id="KW-1185">Reference proteome</keyword>
<dbReference type="Pfam" id="PF03729">
    <property type="entry name" value="DUF308"/>
    <property type="match status" value="1"/>
</dbReference>
<keyword evidence="1" id="KW-1133">Transmembrane helix</keyword>
<protein>
    <submittedName>
        <fullName evidence="2">DUF308 domain-containing protein</fullName>
    </submittedName>
</protein>
<feature type="transmembrane region" description="Helical" evidence="1">
    <location>
        <begin position="33"/>
        <end position="52"/>
    </location>
</feature>
<comment type="caution">
    <text evidence="2">The sequence shown here is derived from an EMBL/GenBank/DDBJ whole genome shotgun (WGS) entry which is preliminary data.</text>
</comment>
<evidence type="ECO:0000313" key="2">
    <source>
        <dbReference type="EMBL" id="MEQ6890547.1"/>
    </source>
</evidence>
<dbReference type="EMBL" id="JBEGCI010000025">
    <property type="protein sequence ID" value="MEQ6890547.1"/>
    <property type="molecule type" value="Genomic_DNA"/>
</dbReference>
<feature type="transmembrane region" description="Helical" evidence="1">
    <location>
        <begin position="144"/>
        <end position="167"/>
    </location>
</feature>
<feature type="transmembrane region" description="Helical" evidence="1">
    <location>
        <begin position="61"/>
        <end position="79"/>
    </location>
</feature>
<evidence type="ECO:0000313" key="3">
    <source>
        <dbReference type="Proteomes" id="UP001472978"/>
    </source>
</evidence>
<dbReference type="InterPro" id="IPR052712">
    <property type="entry name" value="Acid_resist_chaperone_HdeD"/>
</dbReference>
<dbReference type="PANTHER" id="PTHR34989">
    <property type="entry name" value="PROTEIN HDED"/>
    <property type="match status" value="1"/>
</dbReference>
<dbReference type="RefSeq" id="WP_349760025.1">
    <property type="nucleotide sequence ID" value="NZ_JBEGCI010000025.1"/>
</dbReference>
<dbReference type="PANTHER" id="PTHR34989:SF1">
    <property type="entry name" value="PROTEIN HDED"/>
    <property type="match status" value="1"/>
</dbReference>
<evidence type="ECO:0000256" key="1">
    <source>
        <dbReference type="SAM" id="Phobius"/>
    </source>
</evidence>
<gene>
    <name evidence="2" type="ORF">ABE957_17895</name>
</gene>
<keyword evidence="1" id="KW-0472">Membrane</keyword>
<dbReference type="Proteomes" id="UP001472978">
    <property type="component" value="Unassembled WGS sequence"/>
</dbReference>
<feature type="transmembrane region" description="Helical" evidence="1">
    <location>
        <begin position="85"/>
        <end position="105"/>
    </location>
</feature>
<sequence>MKAWVKWLSVGVLSVVFGLVVLANPVAASLAVTTLAGILFAISGGFQIFAGLGENKMVGKVLGIALGTVMLLLGLSLLFRPLEGIISLAALATILFAASGAARVVTSFKMRNTSFFWPMLVSGALSVLLAGYIVANFFAIAPGLLGILLGIELLFNGAGLIALSFFLRASPSAERHRAA</sequence>
<feature type="transmembrane region" description="Helical" evidence="1">
    <location>
        <begin position="117"/>
        <end position="138"/>
    </location>
</feature>
<dbReference type="InterPro" id="IPR005325">
    <property type="entry name" value="DUF308_memb"/>
</dbReference>
<name>A0ABV1N9X4_9GAMM</name>
<proteinExistence type="predicted"/>
<accession>A0ABV1N9X4</accession>
<keyword evidence="1" id="KW-0812">Transmembrane</keyword>
<organism evidence="2 3">
    <name type="scientific">Halomonas pelophila</name>
    <dbReference type="NCBI Taxonomy" id="3151122"/>
    <lineage>
        <taxon>Bacteria</taxon>
        <taxon>Pseudomonadati</taxon>
        <taxon>Pseudomonadota</taxon>
        <taxon>Gammaproteobacteria</taxon>
        <taxon>Oceanospirillales</taxon>
        <taxon>Halomonadaceae</taxon>
        <taxon>Halomonas</taxon>
    </lineage>
</organism>